<name>A0A5E4NM23_9HEMI</name>
<evidence type="ECO:0000313" key="1">
    <source>
        <dbReference type="EMBL" id="VVC43437.1"/>
    </source>
</evidence>
<dbReference type="EMBL" id="CABPRJ010002369">
    <property type="protein sequence ID" value="VVC43437.1"/>
    <property type="molecule type" value="Genomic_DNA"/>
</dbReference>
<sequence length="168" mass="18468">MILPMSGGYGWIPPLEHPSELVWVPCDSGDPLPRGAVHVGMDKNGDRLYAGRAFHEGDLLPAKINPNHSSAYVCWGGLEHAMSHFEVLCHTSVAWQSSYENRIPSNAIVIGSTVSGEKLYMGRALHDGTLTPGKIQPSHRSLYIPYNGEEVAVDEYEIMIFRPPATID</sequence>
<dbReference type="Pfam" id="PF11901">
    <property type="entry name" value="DM9"/>
    <property type="match status" value="1"/>
</dbReference>
<dbReference type="OrthoDB" id="1925699at2759"/>
<dbReference type="Proteomes" id="UP000325440">
    <property type="component" value="Unassembled WGS sequence"/>
</dbReference>
<reference evidence="1 2" key="1">
    <citation type="submission" date="2019-08" db="EMBL/GenBank/DDBJ databases">
        <authorList>
            <person name="Alioto T."/>
            <person name="Alioto T."/>
            <person name="Gomez Garrido J."/>
        </authorList>
    </citation>
    <scope>NUCLEOTIDE SEQUENCE [LARGE SCALE GENOMIC DNA]</scope>
</reference>
<dbReference type="PANTHER" id="PTHR31649:SF1">
    <property type="entry name" value="FARNESOIC ACID O-METHYL TRANSFERASE DOMAIN-CONTAINING PROTEIN"/>
    <property type="match status" value="1"/>
</dbReference>
<proteinExistence type="predicted"/>
<dbReference type="SMART" id="SM00696">
    <property type="entry name" value="DM9"/>
    <property type="match status" value="2"/>
</dbReference>
<accession>A0A5E4NM23</accession>
<gene>
    <name evidence="1" type="ORF">CINCED_3A008072</name>
</gene>
<dbReference type="PANTHER" id="PTHR31649">
    <property type="entry name" value="AGAP009604-PA"/>
    <property type="match status" value="1"/>
</dbReference>
<evidence type="ECO:0000313" key="2">
    <source>
        <dbReference type="Proteomes" id="UP000325440"/>
    </source>
</evidence>
<dbReference type="InterPro" id="IPR006616">
    <property type="entry name" value="DM9_repeat"/>
</dbReference>
<dbReference type="AlphaFoldDB" id="A0A5E4NM23"/>
<protein>
    <submittedName>
        <fullName evidence="1">Uncharacterized protein</fullName>
    </submittedName>
</protein>
<keyword evidence="2" id="KW-1185">Reference proteome</keyword>
<organism evidence="1 2">
    <name type="scientific">Cinara cedri</name>
    <dbReference type="NCBI Taxonomy" id="506608"/>
    <lineage>
        <taxon>Eukaryota</taxon>
        <taxon>Metazoa</taxon>
        <taxon>Ecdysozoa</taxon>
        <taxon>Arthropoda</taxon>
        <taxon>Hexapoda</taxon>
        <taxon>Insecta</taxon>
        <taxon>Pterygota</taxon>
        <taxon>Neoptera</taxon>
        <taxon>Paraneoptera</taxon>
        <taxon>Hemiptera</taxon>
        <taxon>Sternorrhyncha</taxon>
        <taxon>Aphidomorpha</taxon>
        <taxon>Aphidoidea</taxon>
        <taxon>Aphididae</taxon>
        <taxon>Lachninae</taxon>
        <taxon>Cinara</taxon>
    </lineage>
</organism>